<feature type="region of interest" description="Disordered" evidence="1">
    <location>
        <begin position="52"/>
        <end position="77"/>
    </location>
</feature>
<name>S8ATQ5_PENO1</name>
<dbReference type="Proteomes" id="UP000019376">
    <property type="component" value="Unassembled WGS sequence"/>
</dbReference>
<evidence type="ECO:0000313" key="3">
    <source>
        <dbReference type="Proteomes" id="UP000019376"/>
    </source>
</evidence>
<keyword evidence="3" id="KW-1185">Reference proteome</keyword>
<proteinExistence type="predicted"/>
<reference evidence="2 3" key="1">
    <citation type="journal article" date="2013" name="PLoS ONE">
        <title>Genomic and secretomic analyses reveal unique features of the lignocellulolytic enzyme system of Penicillium decumbens.</title>
        <authorList>
            <person name="Liu G."/>
            <person name="Zhang L."/>
            <person name="Wei X."/>
            <person name="Zou G."/>
            <person name="Qin Y."/>
            <person name="Ma L."/>
            <person name="Li J."/>
            <person name="Zheng H."/>
            <person name="Wang S."/>
            <person name="Wang C."/>
            <person name="Xun L."/>
            <person name="Zhao G.-P."/>
            <person name="Zhou Z."/>
            <person name="Qu Y."/>
        </authorList>
    </citation>
    <scope>NUCLEOTIDE SEQUENCE [LARGE SCALE GENOMIC DNA]</scope>
    <source>
        <strain evidence="3">114-2 / CGMCC 5302</strain>
    </source>
</reference>
<dbReference type="OrthoDB" id="4362480at2759"/>
<accession>S8ATQ5</accession>
<dbReference type="HOGENOM" id="CLU_2159278_0_0_1"/>
<evidence type="ECO:0000256" key="1">
    <source>
        <dbReference type="SAM" id="MobiDB-lite"/>
    </source>
</evidence>
<organism evidence="2 3">
    <name type="scientific">Penicillium oxalicum (strain 114-2 / CGMCC 5302)</name>
    <name type="common">Penicillium decumbens</name>
    <dbReference type="NCBI Taxonomy" id="933388"/>
    <lineage>
        <taxon>Eukaryota</taxon>
        <taxon>Fungi</taxon>
        <taxon>Dikarya</taxon>
        <taxon>Ascomycota</taxon>
        <taxon>Pezizomycotina</taxon>
        <taxon>Eurotiomycetes</taxon>
        <taxon>Eurotiomycetidae</taxon>
        <taxon>Eurotiales</taxon>
        <taxon>Aspergillaceae</taxon>
        <taxon>Penicillium</taxon>
    </lineage>
</organism>
<protein>
    <submittedName>
        <fullName evidence="2">Uncharacterized protein</fullName>
    </submittedName>
</protein>
<gene>
    <name evidence="2" type="ORF">PDE_00144</name>
</gene>
<dbReference type="EMBL" id="KB644408">
    <property type="protein sequence ID" value="EPS25212.1"/>
    <property type="molecule type" value="Genomic_DNA"/>
</dbReference>
<evidence type="ECO:0000313" key="2">
    <source>
        <dbReference type="EMBL" id="EPS25212.1"/>
    </source>
</evidence>
<dbReference type="AlphaFoldDB" id="S8ATQ5"/>
<sequence length="111" mass="12018">MDAMDMEKGNLDHPAIADIPPLPSARDILRPLSQDGIFLSSGAVAAQALKLMQTDKASPSSPETSPPLHLGSDQRDQIGATVQKCSEVVQQICEKDGDGVRTWRRVVMEYS</sequence>